<sequence length="994" mass="100530">MSDAADHRTRVARRIIAVLVVIGLAAVAIVYLPRIASGNYHRAAIERLASDALGRRVSIAGPIELSLLPDPQLRADTITIGSPKGGLITAATLKLDLAPLPLLLGRLRATRLTLRKPDVTLPWPLPGGAAAVAPPLWLASLHATIVDGVFRLGSLTFDHVDLSIFTGGPNAVLAASGTLTIGGMPASVTLDIDNTGGAAPAPVQSTIRLDGNAGRMAFKGTLDHASVLRGTLSGMLAGLGGTSGPVDFHGDLAADGAVVMLREIDARVTDPRIGDASHTRGSATIVLRPAPLLRLDLTGARWRIGAGQTMLRRMAAVLPIAARLDLTDSRFDHLTVKSIHADLTSDAAGTQLQALAMSLPGAGSLTLARSTTPGEAERVRIAAPDPARTIAALRASYAWLPAWPDGLGALTLTGHLRMRADGAIDLAGLKGALGGKTWPRSGFTGGLKVRPGRHGATMAADLAFDRLRLTPAALGALRAALLAKTATITGPIALRARTLDIVTQAKTAPPLFTGTHLLIDGALRDATSGGGVALSLATLRIGQTLLVGHGARRSDGGIMAARWLITGPDAAATLAAVTHGFGGKPPPWFGLPVWHHRFAAALVAAGPMRALHTGLTLHLGAIRAAALPVIDLAGGIATGAVTLHAPNAVALIRDLGGAAVLGPRNGLDWPGAGSVSLRASAFLSDDRIGLPDFVLSLGALTTSGSLSLRLGDRPAVAGSIAADTLMIPAAGTLLHLAGAAMAGKVRIALPRITAARIADAETVVARHVAGSLALGDGAVTLGVDRADVAGGVLGGEATITDGTAPGLTIKAHLQNADAARLAQDSGIAAPIGAGTMGVAADLTAHGTTPADWRKTLTGSVMALGSALAIRGVDLAAASNALAQALARQPAHPADALLRTVVRAALQNGTTVFDTATLQGAVAGGVMTLDQSSLTGTAGSIGLGGTVDFANDRLALTATLQPHLDGTIPAPALPIDLTGSLDHPHIVAHRGASPP</sequence>
<keyword evidence="1" id="KW-0812">Transmembrane</keyword>
<evidence type="ECO:0000256" key="1">
    <source>
        <dbReference type="SAM" id="Phobius"/>
    </source>
</evidence>
<comment type="caution">
    <text evidence="3">The sequence shown here is derived from an EMBL/GenBank/DDBJ whole genome shotgun (WGS) entry which is preliminary data.</text>
</comment>
<dbReference type="Pfam" id="PF05170">
    <property type="entry name" value="AsmA"/>
    <property type="match status" value="1"/>
</dbReference>
<dbReference type="PANTHER" id="PTHR30441">
    <property type="entry name" value="DUF748 DOMAIN-CONTAINING PROTEIN"/>
    <property type="match status" value="1"/>
</dbReference>
<dbReference type="InterPro" id="IPR052894">
    <property type="entry name" value="AsmA-related"/>
</dbReference>
<evidence type="ECO:0000313" key="3">
    <source>
        <dbReference type="EMBL" id="SIR12341.1"/>
    </source>
</evidence>
<evidence type="ECO:0000313" key="4">
    <source>
        <dbReference type="Proteomes" id="UP000186308"/>
    </source>
</evidence>
<gene>
    <name evidence="3" type="ORF">SAMN05421828_11631</name>
</gene>
<organism evidence="3 4">
    <name type="scientific">Acidiphilium rubrum</name>
    <dbReference type="NCBI Taxonomy" id="526"/>
    <lineage>
        <taxon>Bacteria</taxon>
        <taxon>Pseudomonadati</taxon>
        <taxon>Pseudomonadota</taxon>
        <taxon>Alphaproteobacteria</taxon>
        <taxon>Acetobacterales</taxon>
        <taxon>Acidocellaceae</taxon>
        <taxon>Acidiphilium</taxon>
    </lineage>
</organism>
<dbReference type="Proteomes" id="UP000186308">
    <property type="component" value="Unassembled WGS sequence"/>
</dbReference>
<dbReference type="InterPro" id="IPR007844">
    <property type="entry name" value="AsmA"/>
</dbReference>
<dbReference type="OrthoDB" id="7233633at2"/>
<keyword evidence="1" id="KW-0472">Membrane</keyword>
<accession>A0A8G2CLY5</accession>
<keyword evidence="1" id="KW-1133">Transmembrane helix</keyword>
<reference evidence="3 4" key="1">
    <citation type="submission" date="2017-01" db="EMBL/GenBank/DDBJ databases">
        <authorList>
            <person name="Varghese N."/>
            <person name="Submissions S."/>
        </authorList>
    </citation>
    <scope>NUCLEOTIDE SEQUENCE [LARGE SCALE GENOMIC DNA]</scope>
    <source>
        <strain evidence="3 4">ATCC 35905</strain>
    </source>
</reference>
<dbReference type="AlphaFoldDB" id="A0A8G2CLY5"/>
<protein>
    <submittedName>
        <fullName evidence="3">AsmA family protein</fullName>
    </submittedName>
</protein>
<dbReference type="EMBL" id="FTNE01000016">
    <property type="protein sequence ID" value="SIR12341.1"/>
    <property type="molecule type" value="Genomic_DNA"/>
</dbReference>
<dbReference type="GO" id="GO:0005886">
    <property type="term" value="C:plasma membrane"/>
    <property type="evidence" value="ECO:0007669"/>
    <property type="project" value="TreeGrafter"/>
</dbReference>
<proteinExistence type="predicted"/>
<dbReference type="RefSeq" id="WP_051657596.1">
    <property type="nucleotide sequence ID" value="NZ_FTNE01000016.1"/>
</dbReference>
<evidence type="ECO:0000259" key="2">
    <source>
        <dbReference type="Pfam" id="PF05170"/>
    </source>
</evidence>
<name>A0A8G2CLY5_ACIRU</name>
<dbReference type="GO" id="GO:0090313">
    <property type="term" value="P:regulation of protein targeting to membrane"/>
    <property type="evidence" value="ECO:0007669"/>
    <property type="project" value="TreeGrafter"/>
</dbReference>
<feature type="domain" description="AsmA" evidence="2">
    <location>
        <begin position="16"/>
        <end position="121"/>
    </location>
</feature>
<feature type="transmembrane region" description="Helical" evidence="1">
    <location>
        <begin position="12"/>
        <end position="32"/>
    </location>
</feature>
<keyword evidence="4" id="KW-1185">Reference proteome</keyword>
<dbReference type="PANTHER" id="PTHR30441:SF4">
    <property type="entry name" value="PROTEIN ASMA"/>
    <property type="match status" value="1"/>
</dbReference>